<name>A0A182LYW6_9DIPT</name>
<dbReference type="GO" id="GO:0042277">
    <property type="term" value="F:peptide binding"/>
    <property type="evidence" value="ECO:0007669"/>
    <property type="project" value="TreeGrafter"/>
</dbReference>
<reference evidence="4" key="1">
    <citation type="submission" date="2013-09" db="EMBL/GenBank/DDBJ databases">
        <title>The Genome Sequence of Anopheles culicifacies species A.</title>
        <authorList>
            <consortium name="The Broad Institute Genomics Platform"/>
            <person name="Neafsey D.E."/>
            <person name="Besansky N."/>
            <person name="Howell P."/>
            <person name="Walton C."/>
            <person name="Young S.K."/>
            <person name="Zeng Q."/>
            <person name="Gargeya S."/>
            <person name="Fitzgerald M."/>
            <person name="Haas B."/>
            <person name="Abouelleil A."/>
            <person name="Allen A.W."/>
            <person name="Alvarado L."/>
            <person name="Arachchi H.M."/>
            <person name="Berlin A.M."/>
            <person name="Chapman S.B."/>
            <person name="Gainer-Dewar J."/>
            <person name="Goldberg J."/>
            <person name="Griggs A."/>
            <person name="Gujja S."/>
            <person name="Hansen M."/>
            <person name="Howarth C."/>
            <person name="Imamovic A."/>
            <person name="Ireland A."/>
            <person name="Larimer J."/>
            <person name="McCowan C."/>
            <person name="Murphy C."/>
            <person name="Pearson M."/>
            <person name="Poon T.W."/>
            <person name="Priest M."/>
            <person name="Roberts A."/>
            <person name="Saif S."/>
            <person name="Shea T."/>
            <person name="Sisk P."/>
            <person name="Sykes S."/>
            <person name="Wortman J."/>
            <person name="Nusbaum C."/>
            <person name="Birren B."/>
        </authorList>
    </citation>
    <scope>NUCLEOTIDE SEQUENCE [LARGE SCALE GENOMIC DNA]</scope>
    <source>
        <strain evidence="4">A-37</strain>
    </source>
</reference>
<evidence type="ECO:0000256" key="1">
    <source>
        <dbReference type="SAM" id="SignalP"/>
    </source>
</evidence>
<dbReference type="GO" id="GO:0005737">
    <property type="term" value="C:cytoplasm"/>
    <property type="evidence" value="ECO:0007669"/>
    <property type="project" value="TreeGrafter"/>
</dbReference>
<dbReference type="Proteomes" id="UP000075883">
    <property type="component" value="Unassembled WGS sequence"/>
</dbReference>
<dbReference type="InterPro" id="IPR042097">
    <property type="entry name" value="Aminopeptidase_N-like_N_sf"/>
</dbReference>
<dbReference type="PANTHER" id="PTHR11533:SF301">
    <property type="entry name" value="AMINOPEPTIDASE"/>
    <property type="match status" value="1"/>
</dbReference>
<feature type="signal peptide" evidence="1">
    <location>
        <begin position="1"/>
        <end position="21"/>
    </location>
</feature>
<dbReference type="GO" id="GO:0016020">
    <property type="term" value="C:membrane"/>
    <property type="evidence" value="ECO:0007669"/>
    <property type="project" value="TreeGrafter"/>
</dbReference>
<dbReference type="GO" id="GO:0008270">
    <property type="term" value="F:zinc ion binding"/>
    <property type="evidence" value="ECO:0007669"/>
    <property type="project" value="TreeGrafter"/>
</dbReference>
<dbReference type="Gene3D" id="2.60.40.1730">
    <property type="entry name" value="tricorn interacting facor f3 domain"/>
    <property type="match status" value="1"/>
</dbReference>
<feature type="domain" description="Aminopeptidase N-like N-terminal" evidence="2">
    <location>
        <begin position="73"/>
        <end position="236"/>
    </location>
</feature>
<keyword evidence="4" id="KW-1185">Reference proteome</keyword>
<sequence>MGVWSLLLFVCAVFVPATLWAQTTTTTVSYDRHLQPGRLDRNKLQWSDRVKFSARSDADELSSSYRLPSDTIPESYTLELSSSIHTQDFSFDGTVVIRVRVLRATRSIVLHSSRSNLVRVEVRNSNQLNVPIDSTLEDPVLETLTIGMGTELLPGVYQLTIAFENTLRSDAGGFYWTAYSNGNEVRYAAVTQFQPVNARTTFPCYDEPGIRATFTISINSGVGTKVYSNMPVKSVTIT</sequence>
<dbReference type="STRING" id="139723.A0A182LYW6"/>
<dbReference type="PANTHER" id="PTHR11533">
    <property type="entry name" value="PROTEASE M1 ZINC METALLOPROTEASE"/>
    <property type="match status" value="1"/>
</dbReference>
<dbReference type="EnsemblMetazoa" id="ACUA005288-RA">
    <property type="protein sequence ID" value="ACUA005288-PA"/>
    <property type="gene ID" value="ACUA005288"/>
</dbReference>
<feature type="chain" id="PRO_5008127699" description="Aminopeptidase N-like N-terminal domain-containing protein" evidence="1">
    <location>
        <begin position="22"/>
        <end position="238"/>
    </location>
</feature>
<keyword evidence="1" id="KW-0732">Signal</keyword>
<evidence type="ECO:0000259" key="2">
    <source>
        <dbReference type="Pfam" id="PF17900"/>
    </source>
</evidence>
<dbReference type="AlphaFoldDB" id="A0A182LYW6"/>
<accession>A0A182LYW6</accession>
<dbReference type="InterPro" id="IPR050344">
    <property type="entry name" value="Peptidase_M1_aminopeptidases"/>
</dbReference>
<evidence type="ECO:0000313" key="4">
    <source>
        <dbReference type="Proteomes" id="UP000075883"/>
    </source>
</evidence>
<dbReference type="EMBL" id="AXCM01018092">
    <property type="status" value="NOT_ANNOTATED_CDS"/>
    <property type="molecule type" value="Genomic_DNA"/>
</dbReference>
<reference evidence="3" key="2">
    <citation type="submission" date="2020-05" db="UniProtKB">
        <authorList>
            <consortium name="EnsemblMetazoa"/>
        </authorList>
    </citation>
    <scope>IDENTIFICATION</scope>
    <source>
        <strain evidence="3">A-37</strain>
    </source>
</reference>
<evidence type="ECO:0000313" key="3">
    <source>
        <dbReference type="EnsemblMetazoa" id="ACUA005288-PA"/>
    </source>
</evidence>
<dbReference type="VEuPathDB" id="VectorBase:ACUA005288"/>
<proteinExistence type="predicted"/>
<dbReference type="InterPro" id="IPR045357">
    <property type="entry name" value="Aminopeptidase_N-like_N"/>
</dbReference>
<dbReference type="GO" id="GO:0070006">
    <property type="term" value="F:metalloaminopeptidase activity"/>
    <property type="evidence" value="ECO:0007669"/>
    <property type="project" value="TreeGrafter"/>
</dbReference>
<dbReference type="Pfam" id="PF17900">
    <property type="entry name" value="Peptidase_M1_N"/>
    <property type="match status" value="1"/>
</dbReference>
<dbReference type="GO" id="GO:0006508">
    <property type="term" value="P:proteolysis"/>
    <property type="evidence" value="ECO:0007669"/>
    <property type="project" value="TreeGrafter"/>
</dbReference>
<dbReference type="SUPFAM" id="SSF63737">
    <property type="entry name" value="Leukotriene A4 hydrolase N-terminal domain"/>
    <property type="match status" value="1"/>
</dbReference>
<organism evidence="3 4">
    <name type="scientific">Anopheles culicifacies</name>
    <dbReference type="NCBI Taxonomy" id="139723"/>
    <lineage>
        <taxon>Eukaryota</taxon>
        <taxon>Metazoa</taxon>
        <taxon>Ecdysozoa</taxon>
        <taxon>Arthropoda</taxon>
        <taxon>Hexapoda</taxon>
        <taxon>Insecta</taxon>
        <taxon>Pterygota</taxon>
        <taxon>Neoptera</taxon>
        <taxon>Endopterygota</taxon>
        <taxon>Diptera</taxon>
        <taxon>Nematocera</taxon>
        <taxon>Culicoidea</taxon>
        <taxon>Culicidae</taxon>
        <taxon>Anophelinae</taxon>
        <taxon>Anopheles</taxon>
        <taxon>culicifacies species complex</taxon>
    </lineage>
</organism>
<dbReference type="GO" id="GO:0005615">
    <property type="term" value="C:extracellular space"/>
    <property type="evidence" value="ECO:0007669"/>
    <property type="project" value="TreeGrafter"/>
</dbReference>
<dbReference type="GO" id="GO:0043171">
    <property type="term" value="P:peptide catabolic process"/>
    <property type="evidence" value="ECO:0007669"/>
    <property type="project" value="TreeGrafter"/>
</dbReference>
<protein>
    <recommendedName>
        <fullName evidence="2">Aminopeptidase N-like N-terminal domain-containing protein</fullName>
    </recommendedName>
</protein>